<evidence type="ECO:0000256" key="2">
    <source>
        <dbReference type="SAM" id="Phobius"/>
    </source>
</evidence>
<proteinExistence type="predicted"/>
<gene>
    <name evidence="3" type="ORF">FB45DRAFT_244837</name>
</gene>
<name>A0AAD7BAI1_9AGAR</name>
<keyword evidence="2" id="KW-1133">Transmembrane helix</keyword>
<evidence type="ECO:0000256" key="1">
    <source>
        <dbReference type="SAM" id="MobiDB-lite"/>
    </source>
</evidence>
<dbReference type="Proteomes" id="UP001221142">
    <property type="component" value="Unassembled WGS sequence"/>
</dbReference>
<keyword evidence="2" id="KW-0472">Membrane</keyword>
<sequence length="93" mass="10193">MLLCLCDGVLLPSVFFWSFQVGLAGCVIDGLFGVVMPMPCSYRSLIVLDLRIQRWCHLPSSHAGDVERHSPGVHQCTAPRGKATQSRGCLGRH</sequence>
<organism evidence="3 4">
    <name type="scientific">Roridomyces roridus</name>
    <dbReference type="NCBI Taxonomy" id="1738132"/>
    <lineage>
        <taxon>Eukaryota</taxon>
        <taxon>Fungi</taxon>
        <taxon>Dikarya</taxon>
        <taxon>Basidiomycota</taxon>
        <taxon>Agaricomycotina</taxon>
        <taxon>Agaricomycetes</taxon>
        <taxon>Agaricomycetidae</taxon>
        <taxon>Agaricales</taxon>
        <taxon>Marasmiineae</taxon>
        <taxon>Mycenaceae</taxon>
        <taxon>Roridomyces</taxon>
    </lineage>
</organism>
<accession>A0AAD7BAI1</accession>
<comment type="caution">
    <text evidence="3">The sequence shown here is derived from an EMBL/GenBank/DDBJ whole genome shotgun (WGS) entry which is preliminary data.</text>
</comment>
<reference evidence="3" key="1">
    <citation type="submission" date="2023-03" db="EMBL/GenBank/DDBJ databases">
        <title>Massive genome expansion in bonnet fungi (Mycena s.s.) driven by repeated elements and novel gene families across ecological guilds.</title>
        <authorList>
            <consortium name="Lawrence Berkeley National Laboratory"/>
            <person name="Harder C.B."/>
            <person name="Miyauchi S."/>
            <person name="Viragh M."/>
            <person name="Kuo A."/>
            <person name="Thoen E."/>
            <person name="Andreopoulos B."/>
            <person name="Lu D."/>
            <person name="Skrede I."/>
            <person name="Drula E."/>
            <person name="Henrissat B."/>
            <person name="Morin E."/>
            <person name="Kohler A."/>
            <person name="Barry K."/>
            <person name="LaButti K."/>
            <person name="Morin E."/>
            <person name="Salamov A."/>
            <person name="Lipzen A."/>
            <person name="Mereny Z."/>
            <person name="Hegedus B."/>
            <person name="Baldrian P."/>
            <person name="Stursova M."/>
            <person name="Weitz H."/>
            <person name="Taylor A."/>
            <person name="Grigoriev I.V."/>
            <person name="Nagy L.G."/>
            <person name="Martin F."/>
            <person name="Kauserud H."/>
        </authorList>
    </citation>
    <scope>NUCLEOTIDE SEQUENCE</scope>
    <source>
        <strain evidence="3">9284</strain>
    </source>
</reference>
<evidence type="ECO:0000313" key="3">
    <source>
        <dbReference type="EMBL" id="KAJ7615542.1"/>
    </source>
</evidence>
<feature type="transmembrane region" description="Helical" evidence="2">
    <location>
        <begin position="15"/>
        <end position="35"/>
    </location>
</feature>
<protein>
    <submittedName>
        <fullName evidence="3">Uncharacterized protein</fullName>
    </submittedName>
</protein>
<feature type="region of interest" description="Disordered" evidence="1">
    <location>
        <begin position="63"/>
        <end position="93"/>
    </location>
</feature>
<dbReference type="EMBL" id="JARKIF010000024">
    <property type="protein sequence ID" value="KAJ7615542.1"/>
    <property type="molecule type" value="Genomic_DNA"/>
</dbReference>
<keyword evidence="2" id="KW-0812">Transmembrane</keyword>
<evidence type="ECO:0000313" key="4">
    <source>
        <dbReference type="Proteomes" id="UP001221142"/>
    </source>
</evidence>
<dbReference type="AlphaFoldDB" id="A0AAD7BAI1"/>
<keyword evidence="4" id="KW-1185">Reference proteome</keyword>